<dbReference type="STRING" id="264951.A0A443HU88"/>
<name>A0A443HU88_BYSSP</name>
<dbReference type="CDD" id="cd11307">
    <property type="entry name" value="M35_Asp_f2_like"/>
    <property type="match status" value="1"/>
</dbReference>
<dbReference type="InterPro" id="IPR024079">
    <property type="entry name" value="MetalloPept_cat_dom_sf"/>
</dbReference>
<evidence type="ECO:0000256" key="5">
    <source>
        <dbReference type="SAM" id="SignalP"/>
    </source>
</evidence>
<evidence type="ECO:0000256" key="1">
    <source>
        <dbReference type="ARBA" id="ARBA00022729"/>
    </source>
</evidence>
<accession>A0A443HU88</accession>
<evidence type="ECO:0000256" key="2">
    <source>
        <dbReference type="ARBA" id="ARBA00023180"/>
    </source>
</evidence>
<sequence>MISLSNILLLIASAATVAGAPAPVTAQETKQALPFSQSSWNEGAVTKYPIHLSCNATQRRQLEIALEETIDLASHARDHILRWGNQSEIYRKYFGNRPSLEAIGAYEVIISGDKGGVLFRCDNPDGNCDLEGYGGHWRGENATDETVICDLSYETRRSLSTMCALGYNVADSKTNTFWAGDLLHRLYHMPAVGQALVEHFSSDYDEALELAANNGSLSTHNSDTLQYFALESYAYDIAVPGVGCPGPEHTHSHETQPTVTTSATSTTTEAPSTTSELPPNCHTHEGGDVHCT</sequence>
<feature type="compositionally biased region" description="Low complexity" evidence="4">
    <location>
        <begin position="255"/>
        <end position="279"/>
    </location>
</feature>
<dbReference type="VEuPathDB" id="FungiDB:C8Q69DRAFT_465786"/>
<dbReference type="PANTHER" id="PTHR39399:SF1">
    <property type="entry name" value="PROTEIN ZPS1"/>
    <property type="match status" value="1"/>
</dbReference>
<dbReference type="GO" id="GO:0009986">
    <property type="term" value="C:cell surface"/>
    <property type="evidence" value="ECO:0007669"/>
    <property type="project" value="TreeGrafter"/>
</dbReference>
<dbReference type="AlphaFoldDB" id="A0A443HU88"/>
<keyword evidence="8" id="KW-1185">Reference proteome</keyword>
<dbReference type="PANTHER" id="PTHR39399">
    <property type="entry name" value="PROTEIN ZPS1"/>
    <property type="match status" value="1"/>
</dbReference>
<evidence type="ECO:0000256" key="3">
    <source>
        <dbReference type="ARBA" id="ARBA00060890"/>
    </source>
</evidence>
<evidence type="ECO:0000313" key="7">
    <source>
        <dbReference type="EMBL" id="RWQ95385.1"/>
    </source>
</evidence>
<dbReference type="Gene3D" id="3.40.390.10">
    <property type="entry name" value="Collagenase (Catalytic Domain)"/>
    <property type="match status" value="1"/>
</dbReference>
<comment type="similarity">
    <text evidence="3">Belongs to the ZPS1 family.</text>
</comment>
<comment type="caution">
    <text evidence="7">The sequence shown here is derived from an EMBL/GenBank/DDBJ whole genome shotgun (WGS) entry which is preliminary data.</text>
</comment>
<dbReference type="InterPro" id="IPR039124">
    <property type="entry name" value="PRA1-like"/>
</dbReference>
<feature type="signal peptide" evidence="5">
    <location>
        <begin position="1"/>
        <end position="19"/>
    </location>
</feature>
<dbReference type="GO" id="GO:0008270">
    <property type="term" value="F:zinc ion binding"/>
    <property type="evidence" value="ECO:0007669"/>
    <property type="project" value="TreeGrafter"/>
</dbReference>
<dbReference type="InterPro" id="IPR029482">
    <property type="entry name" value="HRXXH"/>
</dbReference>
<dbReference type="GO" id="GO:0005576">
    <property type="term" value="C:extracellular region"/>
    <property type="evidence" value="ECO:0007669"/>
    <property type="project" value="TreeGrafter"/>
</dbReference>
<feature type="region of interest" description="Disordered" evidence="4">
    <location>
        <begin position="245"/>
        <end position="292"/>
    </location>
</feature>
<dbReference type="Pfam" id="PF13933">
    <property type="entry name" value="HRXXH"/>
    <property type="match status" value="1"/>
</dbReference>
<keyword evidence="2" id="KW-0325">Glycoprotein</keyword>
<dbReference type="GO" id="GO:0005178">
    <property type="term" value="F:integrin binding"/>
    <property type="evidence" value="ECO:0007669"/>
    <property type="project" value="TreeGrafter"/>
</dbReference>
<dbReference type="Proteomes" id="UP000283841">
    <property type="component" value="Unassembled WGS sequence"/>
</dbReference>
<gene>
    <name evidence="7" type="ORF">C8Q69DRAFT_465786</name>
</gene>
<dbReference type="GO" id="GO:0008237">
    <property type="term" value="F:metallopeptidase activity"/>
    <property type="evidence" value="ECO:0007669"/>
    <property type="project" value="InterPro"/>
</dbReference>
<dbReference type="SUPFAM" id="SSF55486">
    <property type="entry name" value="Metalloproteases ('zincins'), catalytic domain"/>
    <property type="match status" value="1"/>
</dbReference>
<feature type="compositionally biased region" description="Basic and acidic residues" evidence="4">
    <location>
        <begin position="282"/>
        <end position="292"/>
    </location>
</feature>
<feature type="domain" description="Putative peptidase" evidence="6">
    <location>
        <begin position="10"/>
        <end position="246"/>
    </location>
</feature>
<dbReference type="EMBL" id="RCNU01000005">
    <property type="protein sequence ID" value="RWQ95385.1"/>
    <property type="molecule type" value="Genomic_DNA"/>
</dbReference>
<organism evidence="7 8">
    <name type="scientific">Byssochlamys spectabilis</name>
    <name type="common">Paecilomyces variotii</name>
    <dbReference type="NCBI Taxonomy" id="264951"/>
    <lineage>
        <taxon>Eukaryota</taxon>
        <taxon>Fungi</taxon>
        <taxon>Dikarya</taxon>
        <taxon>Ascomycota</taxon>
        <taxon>Pezizomycotina</taxon>
        <taxon>Eurotiomycetes</taxon>
        <taxon>Eurotiomycetidae</taxon>
        <taxon>Eurotiales</taxon>
        <taxon>Thermoascaceae</taxon>
        <taxon>Paecilomyces</taxon>
    </lineage>
</organism>
<dbReference type="GO" id="GO:0009277">
    <property type="term" value="C:fungal-type cell wall"/>
    <property type="evidence" value="ECO:0007669"/>
    <property type="project" value="TreeGrafter"/>
</dbReference>
<evidence type="ECO:0000256" key="4">
    <source>
        <dbReference type="SAM" id="MobiDB-lite"/>
    </source>
</evidence>
<protein>
    <submittedName>
        <fullName evidence="7">Putative peptidase domain-containing protein</fullName>
    </submittedName>
</protein>
<proteinExistence type="inferred from homology"/>
<dbReference type="RefSeq" id="XP_028485030.1">
    <property type="nucleotide sequence ID" value="XM_028630512.1"/>
</dbReference>
<dbReference type="GeneID" id="39599789"/>
<reference evidence="7 8" key="1">
    <citation type="journal article" date="2018" name="Front. Microbiol.">
        <title>Genomic and genetic insights into a cosmopolitan fungus, Paecilomyces variotii (Eurotiales).</title>
        <authorList>
            <person name="Urquhart A.S."/>
            <person name="Mondo S.J."/>
            <person name="Makela M.R."/>
            <person name="Hane J.K."/>
            <person name="Wiebenga A."/>
            <person name="He G."/>
            <person name="Mihaltcheva S."/>
            <person name="Pangilinan J."/>
            <person name="Lipzen A."/>
            <person name="Barry K."/>
            <person name="de Vries R.P."/>
            <person name="Grigoriev I.V."/>
            <person name="Idnurm A."/>
        </authorList>
    </citation>
    <scope>NUCLEOTIDE SEQUENCE [LARGE SCALE GENOMIC DNA]</scope>
    <source>
        <strain evidence="7 8">CBS 101075</strain>
    </source>
</reference>
<keyword evidence="1 5" id="KW-0732">Signal</keyword>
<feature type="chain" id="PRO_5019292440" evidence="5">
    <location>
        <begin position="20"/>
        <end position="292"/>
    </location>
</feature>
<evidence type="ECO:0000313" key="8">
    <source>
        <dbReference type="Proteomes" id="UP000283841"/>
    </source>
</evidence>
<dbReference type="FunFam" id="3.40.390.10:FF:000043">
    <property type="entry name" value="Major allergen Asp F2"/>
    <property type="match status" value="1"/>
</dbReference>
<evidence type="ECO:0000259" key="6">
    <source>
        <dbReference type="Pfam" id="PF13933"/>
    </source>
</evidence>